<dbReference type="EMBL" id="JAOTHD010000048">
    <property type="protein sequence ID" value="MDB6247617.1"/>
    <property type="molecule type" value="Genomic_DNA"/>
</dbReference>
<name>A0AAW6BE33_LACAM</name>
<protein>
    <submittedName>
        <fullName evidence="2">Uncharacterized protein</fullName>
    </submittedName>
</protein>
<evidence type="ECO:0000313" key="3">
    <source>
        <dbReference type="Proteomes" id="UP001141961"/>
    </source>
</evidence>
<keyword evidence="1" id="KW-0812">Transmembrane</keyword>
<evidence type="ECO:0000256" key="1">
    <source>
        <dbReference type="SAM" id="Phobius"/>
    </source>
</evidence>
<dbReference type="Proteomes" id="UP001141961">
    <property type="component" value="Unassembled WGS sequence"/>
</dbReference>
<keyword evidence="1" id="KW-1133">Transmembrane helix</keyword>
<feature type="transmembrane region" description="Helical" evidence="1">
    <location>
        <begin position="42"/>
        <end position="65"/>
    </location>
</feature>
<sequence>MKKTYLYTFLEITLNAIENSMTIVTNLGSILWPASIVNMMHAFGWTMCASIFTEGIVISFLTMILERRMLWKQMRS</sequence>
<organism evidence="2 3">
    <name type="scientific">Lactobacillus amylovorus</name>
    <dbReference type="NCBI Taxonomy" id="1604"/>
    <lineage>
        <taxon>Bacteria</taxon>
        <taxon>Bacillati</taxon>
        <taxon>Bacillota</taxon>
        <taxon>Bacilli</taxon>
        <taxon>Lactobacillales</taxon>
        <taxon>Lactobacillaceae</taxon>
        <taxon>Lactobacillus</taxon>
    </lineage>
</organism>
<proteinExistence type="predicted"/>
<evidence type="ECO:0000313" key="2">
    <source>
        <dbReference type="EMBL" id="MDB6247617.1"/>
    </source>
</evidence>
<dbReference type="AlphaFoldDB" id="A0AAW6BE33"/>
<reference evidence="2" key="2">
    <citation type="submission" date="2022-10" db="EMBL/GenBank/DDBJ databases">
        <authorList>
            <person name="Kostovova I."/>
            <person name="Moravkova M."/>
            <person name="Pechar R."/>
        </authorList>
    </citation>
    <scope>NUCLEOTIDE SEQUENCE</scope>
    <source>
        <strain evidence="2">M597B</strain>
    </source>
</reference>
<comment type="caution">
    <text evidence="2">The sequence shown here is derived from an EMBL/GenBank/DDBJ whole genome shotgun (WGS) entry which is preliminary data.</text>
</comment>
<gene>
    <name evidence="2" type="ORF">ODV14_10095</name>
</gene>
<reference evidence="2" key="1">
    <citation type="journal article" date="2022" name="Microorganisms">
        <title>Antibiotic Susceptibility, Resistance Gene Determinants and Corresponding Genomic Regions in Lactobacillus amylovorus Isolates Derived from Wild Boars and Domestic Pigs.</title>
        <authorList>
            <person name="Moravkova M."/>
            <person name="Kostovova I."/>
            <person name="Kavanova K."/>
            <person name="Pechar R."/>
            <person name="Stanek S."/>
            <person name="Brychta A."/>
            <person name="Zeman M."/>
            <person name="Kubasova T."/>
        </authorList>
    </citation>
    <scope>NUCLEOTIDE SEQUENCE</scope>
    <source>
        <strain evidence="2">M597B</strain>
    </source>
</reference>
<keyword evidence="1" id="KW-0472">Membrane</keyword>
<dbReference type="RefSeq" id="WP_236704178.1">
    <property type="nucleotide sequence ID" value="NZ_JAOTHC010000046.1"/>
</dbReference>
<accession>A0AAW6BE33</accession>